<feature type="domain" description="Thiamine pyrophosphate enzyme N-terminal TPP-binding" evidence="13">
    <location>
        <begin position="5"/>
        <end position="111"/>
    </location>
</feature>
<dbReference type="GO" id="GO:0005634">
    <property type="term" value="C:nucleus"/>
    <property type="evidence" value="ECO:0007669"/>
    <property type="project" value="TreeGrafter"/>
</dbReference>
<dbReference type="Pfam" id="PF02775">
    <property type="entry name" value="TPP_enzyme_C"/>
    <property type="match status" value="1"/>
</dbReference>
<evidence type="ECO:0000256" key="4">
    <source>
        <dbReference type="ARBA" id="ARBA00022793"/>
    </source>
</evidence>
<dbReference type="GO" id="GO:0030976">
    <property type="term" value="F:thiamine pyrophosphate binding"/>
    <property type="evidence" value="ECO:0007669"/>
    <property type="project" value="InterPro"/>
</dbReference>
<dbReference type="Proteomes" id="UP000398389">
    <property type="component" value="Unassembled WGS sequence"/>
</dbReference>
<feature type="binding site" evidence="9">
    <location>
        <position position="442"/>
    </location>
    <ligand>
        <name>Mg(2+)</name>
        <dbReference type="ChEBI" id="CHEBI:18420"/>
    </ligand>
</feature>
<evidence type="ECO:0000256" key="3">
    <source>
        <dbReference type="ARBA" id="ARBA00022723"/>
    </source>
</evidence>
<dbReference type="PIRSF" id="PIRSF036565">
    <property type="entry name" value="Pyruvt_ip_decrb"/>
    <property type="match status" value="1"/>
</dbReference>
<dbReference type="GO" id="GO:0005829">
    <property type="term" value="C:cytosol"/>
    <property type="evidence" value="ECO:0007669"/>
    <property type="project" value="TreeGrafter"/>
</dbReference>
<dbReference type="PANTHER" id="PTHR43452:SF30">
    <property type="entry name" value="PYRUVATE DECARBOXYLASE ISOZYME 1-RELATED"/>
    <property type="match status" value="1"/>
</dbReference>
<evidence type="ECO:0000256" key="10">
    <source>
        <dbReference type="RuleBase" id="RU362132"/>
    </source>
</evidence>
<keyword evidence="7" id="KW-0456">Lyase</keyword>
<keyword evidence="15" id="KW-1185">Reference proteome</keyword>
<sequence>MSEITVGNYLFNRIKQVGVDSIFGLPGDFNLALLDKIYEVPGLRWVGNTNELNAGYAADGYSRINGLSVLITTFGVGELSTLNAIAGAYAEHVGLVHIVGVPATSSQQKHLLLHHTLGNGDFHVFDRMSAGISEKVYLLTENKDIPALIDDAIHTAKLKQRPVYIAIPTNVGELKVPKSKLDTPIDFSLPPNDPEAELEALEEVEKSIAAAKNPIILVDACAYRHGAVEETNALAKLTKFPVFTTPMGKSVIDEDYERYGGVYVGSLSSPEVFKAVEAADLILSVGALLSDFNTGSFTYSYKTKNIIEFHSNYIQIRRATYENVSMKPLLAKLVSQLTPPDLPLAPVPKLAREPAEPATETPLTHKYLWPRISGFLQSGDIIITETGTSSFGVTSIVYPAKVNGISQVLWGSIGYSVGCALGAALAAQELDPSRRVLLFVGDGSLQLTLTAISTMVRWKTNPYLFVLNNDGYTIERLIHGPESSYNDIKSWDHQLILPLFKADPETSESIVVKTKKDLDTLFTDEKFKVPNKIRLIELMLDRLDAPESLYKQGELTSKTNAS</sequence>
<keyword evidence="6 10" id="KW-0786">Thiamine pyrophosphate</keyword>
<dbReference type="InterPro" id="IPR012110">
    <property type="entry name" value="PDC/IPDC-like"/>
</dbReference>
<dbReference type="GeneID" id="43581217"/>
<evidence type="ECO:0000256" key="5">
    <source>
        <dbReference type="ARBA" id="ARBA00022842"/>
    </source>
</evidence>
<keyword evidence="4" id="KW-0210">Decarboxylase</keyword>
<evidence type="ECO:0000313" key="14">
    <source>
        <dbReference type="EMBL" id="VVT49697.1"/>
    </source>
</evidence>
<evidence type="ECO:0000259" key="11">
    <source>
        <dbReference type="Pfam" id="PF00205"/>
    </source>
</evidence>
<dbReference type="SUPFAM" id="SSF52518">
    <property type="entry name" value="Thiamin diphosphate-binding fold (THDP-binding)"/>
    <property type="match status" value="2"/>
</dbReference>
<dbReference type="FunFam" id="3.40.50.970:FF:000024">
    <property type="entry name" value="Pyruvate decarboxylase isozyme"/>
    <property type="match status" value="1"/>
</dbReference>
<organism evidence="14 15">
    <name type="scientific">Magnusiomyces paraingens</name>
    <dbReference type="NCBI Taxonomy" id="2606893"/>
    <lineage>
        <taxon>Eukaryota</taxon>
        <taxon>Fungi</taxon>
        <taxon>Dikarya</taxon>
        <taxon>Ascomycota</taxon>
        <taxon>Saccharomycotina</taxon>
        <taxon>Dipodascomycetes</taxon>
        <taxon>Dipodascales</taxon>
        <taxon>Dipodascaceae</taxon>
        <taxon>Magnusiomyces</taxon>
    </lineage>
</organism>
<feature type="binding site" evidence="9">
    <location>
        <position position="469"/>
    </location>
    <ligand>
        <name>Mg(2+)</name>
        <dbReference type="ChEBI" id="CHEBI:18420"/>
    </ligand>
</feature>
<name>A0A5E8BJH4_9ASCO</name>
<dbReference type="OrthoDB" id="3970464at2759"/>
<evidence type="ECO:0000256" key="2">
    <source>
        <dbReference type="ARBA" id="ARBA00007812"/>
    </source>
</evidence>
<dbReference type="RefSeq" id="XP_031853008.1">
    <property type="nucleotide sequence ID" value="XM_031997117.1"/>
</dbReference>
<reference evidence="14 15" key="1">
    <citation type="submission" date="2019-09" db="EMBL/GenBank/DDBJ databases">
        <authorList>
            <person name="Brejova B."/>
        </authorList>
    </citation>
    <scope>NUCLEOTIDE SEQUENCE [LARGE SCALE GENOMIC DNA]</scope>
</reference>
<dbReference type="PANTHER" id="PTHR43452">
    <property type="entry name" value="PYRUVATE DECARBOXYLASE"/>
    <property type="match status" value="1"/>
</dbReference>
<evidence type="ECO:0000259" key="13">
    <source>
        <dbReference type="Pfam" id="PF02776"/>
    </source>
</evidence>
<evidence type="ECO:0000256" key="9">
    <source>
        <dbReference type="PIRSR" id="PIRSR036565-2"/>
    </source>
</evidence>
<dbReference type="InterPro" id="IPR012001">
    <property type="entry name" value="Thiamin_PyroP_enz_TPP-bd_dom"/>
</dbReference>
<dbReference type="GO" id="GO:0004737">
    <property type="term" value="F:pyruvate decarboxylase activity"/>
    <property type="evidence" value="ECO:0007669"/>
    <property type="project" value="TreeGrafter"/>
</dbReference>
<comment type="similarity">
    <text evidence="2 10">Belongs to the TPP enzyme family.</text>
</comment>
<dbReference type="PROSITE" id="PS00187">
    <property type="entry name" value="TPP_ENZYMES"/>
    <property type="match status" value="1"/>
</dbReference>
<dbReference type="CDD" id="cd07038">
    <property type="entry name" value="TPP_PYR_PDC_IPDC_like"/>
    <property type="match status" value="1"/>
</dbReference>
<keyword evidence="3 9" id="KW-0479">Metal-binding</keyword>
<dbReference type="CDD" id="cd02005">
    <property type="entry name" value="TPP_PDC_IPDC"/>
    <property type="match status" value="1"/>
</dbReference>
<dbReference type="InterPro" id="IPR011766">
    <property type="entry name" value="TPP_enzyme_TPP-bd"/>
</dbReference>
<gene>
    <name evidence="14" type="ORF">SAPINGB_P002398</name>
</gene>
<feature type="binding site" evidence="9">
    <location>
        <position position="471"/>
    </location>
    <ligand>
        <name>Mg(2+)</name>
        <dbReference type="ChEBI" id="CHEBI:18420"/>
    </ligand>
</feature>
<dbReference type="Gene3D" id="3.40.50.1220">
    <property type="entry name" value="TPP-binding domain"/>
    <property type="match status" value="1"/>
</dbReference>
<proteinExistence type="inferred from homology"/>
<dbReference type="GO" id="GO:0000949">
    <property type="term" value="P:aromatic amino acid family catabolic process to alcohol via Ehrlich pathway"/>
    <property type="evidence" value="ECO:0007669"/>
    <property type="project" value="TreeGrafter"/>
</dbReference>
<evidence type="ECO:0008006" key="16">
    <source>
        <dbReference type="Google" id="ProtNLM"/>
    </source>
</evidence>
<evidence type="ECO:0000256" key="8">
    <source>
        <dbReference type="ARBA" id="ARBA00048578"/>
    </source>
</evidence>
<keyword evidence="5 9" id="KW-0460">Magnesium</keyword>
<evidence type="ECO:0000256" key="1">
    <source>
        <dbReference type="ARBA" id="ARBA00001964"/>
    </source>
</evidence>
<dbReference type="FunFam" id="3.40.50.970:FF:000019">
    <property type="entry name" value="Pyruvate decarboxylase isozyme"/>
    <property type="match status" value="1"/>
</dbReference>
<comment type="cofactor">
    <cofactor evidence="1">
        <name>thiamine diphosphate</name>
        <dbReference type="ChEBI" id="CHEBI:58937"/>
    </cofactor>
</comment>
<comment type="cofactor">
    <cofactor evidence="9">
        <name>Mg(2+)</name>
        <dbReference type="ChEBI" id="CHEBI:18420"/>
    </cofactor>
    <text evidence="9">Binds 1 Mg(2+) per subunit.</text>
</comment>
<dbReference type="EMBL" id="CABVLU010000002">
    <property type="protein sequence ID" value="VVT49697.1"/>
    <property type="molecule type" value="Genomic_DNA"/>
</dbReference>
<accession>A0A5E8BJH4</accession>
<dbReference type="Pfam" id="PF02776">
    <property type="entry name" value="TPP_enzyme_N"/>
    <property type="match status" value="1"/>
</dbReference>
<dbReference type="Pfam" id="PF00205">
    <property type="entry name" value="TPP_enzyme_M"/>
    <property type="match status" value="1"/>
</dbReference>
<evidence type="ECO:0000256" key="6">
    <source>
        <dbReference type="ARBA" id="ARBA00023052"/>
    </source>
</evidence>
<comment type="catalytic activity">
    <reaction evidence="8">
        <text>pyruvate + H(+) = acetaldehyde + CO2</text>
        <dbReference type="Rhea" id="RHEA:45484"/>
        <dbReference type="ChEBI" id="CHEBI:15343"/>
        <dbReference type="ChEBI" id="CHEBI:15361"/>
        <dbReference type="ChEBI" id="CHEBI:15378"/>
        <dbReference type="ChEBI" id="CHEBI:16526"/>
    </reaction>
</comment>
<protein>
    <recommendedName>
        <fullName evidence="16">Pyruvate decarboxylase</fullName>
    </recommendedName>
</protein>
<dbReference type="InterPro" id="IPR029061">
    <property type="entry name" value="THDP-binding"/>
</dbReference>
<dbReference type="InterPro" id="IPR047213">
    <property type="entry name" value="TPP_PYR_PDC_IPDC-like"/>
</dbReference>
<evidence type="ECO:0000313" key="15">
    <source>
        <dbReference type="Proteomes" id="UP000398389"/>
    </source>
</evidence>
<dbReference type="SUPFAM" id="SSF52467">
    <property type="entry name" value="DHS-like NAD/FAD-binding domain"/>
    <property type="match status" value="1"/>
</dbReference>
<dbReference type="InterPro" id="IPR000399">
    <property type="entry name" value="TPP-bd_CS"/>
</dbReference>
<dbReference type="Gene3D" id="3.40.50.970">
    <property type="match status" value="2"/>
</dbReference>
<feature type="domain" description="Thiamine pyrophosphate enzyme TPP-binding" evidence="12">
    <location>
        <begin position="406"/>
        <end position="477"/>
    </location>
</feature>
<dbReference type="InterPro" id="IPR012000">
    <property type="entry name" value="Thiamin_PyroP_enz_cen_dom"/>
</dbReference>
<dbReference type="InterPro" id="IPR029035">
    <property type="entry name" value="DHS-like_NAD/FAD-binding_dom"/>
</dbReference>
<evidence type="ECO:0000256" key="7">
    <source>
        <dbReference type="ARBA" id="ARBA00023239"/>
    </source>
</evidence>
<evidence type="ECO:0000259" key="12">
    <source>
        <dbReference type="Pfam" id="PF02775"/>
    </source>
</evidence>
<dbReference type="AlphaFoldDB" id="A0A5E8BJH4"/>
<feature type="domain" description="Thiamine pyrophosphate enzyme central" evidence="11">
    <location>
        <begin position="202"/>
        <end position="326"/>
    </location>
</feature>
<dbReference type="InterPro" id="IPR047214">
    <property type="entry name" value="TPP_PDC_IPDC"/>
</dbReference>
<dbReference type="GO" id="GO:0000287">
    <property type="term" value="F:magnesium ion binding"/>
    <property type="evidence" value="ECO:0007669"/>
    <property type="project" value="InterPro"/>
</dbReference>